<dbReference type="Proteomes" id="UP000245207">
    <property type="component" value="Unassembled WGS sequence"/>
</dbReference>
<dbReference type="EMBL" id="PKPP01002289">
    <property type="protein sequence ID" value="PWA76258.1"/>
    <property type="molecule type" value="Genomic_DNA"/>
</dbReference>
<dbReference type="OrthoDB" id="610337at2759"/>
<accession>A0A2U1NS07</accession>
<name>A0A2U1NS07_ARTAN</name>
<keyword evidence="2" id="KW-1185">Reference proteome</keyword>
<sequence>MKTYGEKGSWVKEYVIDLPILNIYRGYNFFRSVICKSNGKVVMVSEKGYILFYNLLNKTSRVVSHPALQHSEVVVHTPSFKSLRDVTNGSNLVVVNVLSRTVCSTGVEHTYLTAVISARQQLLRVVIFASIFKVYRL</sequence>
<evidence type="ECO:0000313" key="2">
    <source>
        <dbReference type="Proteomes" id="UP000245207"/>
    </source>
</evidence>
<reference evidence="1 2" key="1">
    <citation type="journal article" date="2018" name="Mol. Plant">
        <title>The genome of Artemisia annua provides insight into the evolution of Asteraceae family and artemisinin biosynthesis.</title>
        <authorList>
            <person name="Shen Q."/>
            <person name="Zhang L."/>
            <person name="Liao Z."/>
            <person name="Wang S."/>
            <person name="Yan T."/>
            <person name="Shi P."/>
            <person name="Liu M."/>
            <person name="Fu X."/>
            <person name="Pan Q."/>
            <person name="Wang Y."/>
            <person name="Lv Z."/>
            <person name="Lu X."/>
            <person name="Zhang F."/>
            <person name="Jiang W."/>
            <person name="Ma Y."/>
            <person name="Chen M."/>
            <person name="Hao X."/>
            <person name="Li L."/>
            <person name="Tang Y."/>
            <person name="Lv G."/>
            <person name="Zhou Y."/>
            <person name="Sun X."/>
            <person name="Brodelius P.E."/>
            <person name="Rose J.K.C."/>
            <person name="Tang K."/>
        </authorList>
    </citation>
    <scope>NUCLEOTIDE SEQUENCE [LARGE SCALE GENOMIC DNA]</scope>
    <source>
        <strain evidence="2">cv. Huhao1</strain>
        <tissue evidence="1">Leaf</tissue>
    </source>
</reference>
<comment type="caution">
    <text evidence="1">The sequence shown here is derived from an EMBL/GenBank/DDBJ whole genome shotgun (WGS) entry which is preliminary data.</text>
</comment>
<organism evidence="1 2">
    <name type="scientific">Artemisia annua</name>
    <name type="common">Sweet wormwood</name>
    <dbReference type="NCBI Taxonomy" id="35608"/>
    <lineage>
        <taxon>Eukaryota</taxon>
        <taxon>Viridiplantae</taxon>
        <taxon>Streptophyta</taxon>
        <taxon>Embryophyta</taxon>
        <taxon>Tracheophyta</taxon>
        <taxon>Spermatophyta</taxon>
        <taxon>Magnoliopsida</taxon>
        <taxon>eudicotyledons</taxon>
        <taxon>Gunneridae</taxon>
        <taxon>Pentapetalae</taxon>
        <taxon>asterids</taxon>
        <taxon>campanulids</taxon>
        <taxon>Asterales</taxon>
        <taxon>Asteraceae</taxon>
        <taxon>Asteroideae</taxon>
        <taxon>Anthemideae</taxon>
        <taxon>Artemisiinae</taxon>
        <taxon>Artemisia</taxon>
    </lineage>
</organism>
<evidence type="ECO:0000313" key="1">
    <source>
        <dbReference type="EMBL" id="PWA76258.1"/>
    </source>
</evidence>
<dbReference type="AlphaFoldDB" id="A0A2U1NS07"/>
<gene>
    <name evidence="1" type="ORF">CTI12_AA236550</name>
</gene>
<proteinExistence type="predicted"/>
<protein>
    <submittedName>
        <fullName evidence="1">F-box domain, Galactose oxidase/kelch, beta-propeller</fullName>
    </submittedName>
</protein>